<evidence type="ECO:0000256" key="4">
    <source>
        <dbReference type="ARBA" id="ARBA00022829"/>
    </source>
</evidence>
<dbReference type="RefSeq" id="WP_200163220.1">
    <property type="nucleotide sequence ID" value="NZ_BMXG01000014.1"/>
</dbReference>
<dbReference type="InterPro" id="IPR044068">
    <property type="entry name" value="CB"/>
</dbReference>
<evidence type="ECO:0000256" key="3">
    <source>
        <dbReference type="ARBA" id="ARBA00022618"/>
    </source>
</evidence>
<dbReference type="PANTHER" id="PTHR30349:SF77">
    <property type="entry name" value="TYROSINE RECOMBINASE XERC"/>
    <property type="match status" value="1"/>
</dbReference>
<feature type="active site" evidence="9">
    <location>
        <position position="281"/>
    </location>
</feature>
<reference evidence="12" key="2">
    <citation type="submission" date="2020-09" db="EMBL/GenBank/DDBJ databases">
        <authorList>
            <person name="Sun Q."/>
            <person name="Kim S."/>
        </authorList>
    </citation>
    <scope>NUCLEOTIDE SEQUENCE</scope>
    <source>
        <strain evidence="12">KCTC 12870</strain>
    </source>
</reference>
<dbReference type="GO" id="GO:0007059">
    <property type="term" value="P:chromosome segregation"/>
    <property type="evidence" value="ECO:0007669"/>
    <property type="project" value="UniProtKB-UniRule"/>
</dbReference>
<dbReference type="AlphaFoldDB" id="A0A8J3DCW2"/>
<dbReference type="InterPro" id="IPR002104">
    <property type="entry name" value="Integrase_catalytic"/>
</dbReference>
<feature type="active site" evidence="9">
    <location>
        <position position="164"/>
    </location>
</feature>
<feature type="active site" description="O-(3'-phospho-DNA)-tyrosine intermediate" evidence="9">
    <location>
        <position position="290"/>
    </location>
</feature>
<dbReference type="InterPro" id="IPR013762">
    <property type="entry name" value="Integrase-like_cat_sf"/>
</dbReference>
<dbReference type="Proteomes" id="UP000642829">
    <property type="component" value="Unassembled WGS sequence"/>
</dbReference>
<evidence type="ECO:0000313" key="12">
    <source>
        <dbReference type="EMBL" id="GHC05688.1"/>
    </source>
</evidence>
<comment type="function">
    <text evidence="9">Site-specific tyrosine recombinase, which acts by catalyzing the cutting and rejoining of the recombining DNA molecules. The XerC-XerD complex is essential to convert dimers of the bacterial chromosome into monomers to permit their segregation at cell division. It also contributes to the segregational stability of plasmids.</text>
</comment>
<dbReference type="Pfam" id="PF02899">
    <property type="entry name" value="Phage_int_SAM_1"/>
    <property type="match status" value="1"/>
</dbReference>
<feature type="active site" evidence="9">
    <location>
        <position position="258"/>
    </location>
</feature>
<gene>
    <name evidence="9 12" type="primary">xerC</name>
    <name evidence="12" type="ORF">GCM10007047_23300</name>
</gene>
<dbReference type="PANTHER" id="PTHR30349">
    <property type="entry name" value="PHAGE INTEGRASE-RELATED"/>
    <property type="match status" value="1"/>
</dbReference>
<reference evidence="12" key="1">
    <citation type="journal article" date="2014" name="Int. J. Syst. Evol. Microbiol.">
        <title>Complete genome sequence of Corynebacterium casei LMG S-19264T (=DSM 44701T), isolated from a smear-ripened cheese.</title>
        <authorList>
            <consortium name="US DOE Joint Genome Institute (JGI-PGF)"/>
            <person name="Walter F."/>
            <person name="Albersmeier A."/>
            <person name="Kalinowski J."/>
            <person name="Ruckert C."/>
        </authorList>
    </citation>
    <scope>NUCLEOTIDE SEQUENCE</scope>
    <source>
        <strain evidence="12">KCTC 12870</strain>
    </source>
</reference>
<dbReference type="SUPFAM" id="SSF56349">
    <property type="entry name" value="DNA breaking-rejoining enzymes"/>
    <property type="match status" value="1"/>
</dbReference>
<dbReference type="InterPro" id="IPR010998">
    <property type="entry name" value="Integrase_recombinase_N"/>
</dbReference>
<sequence>MKDHANAESERPEAVAIAAFLRCLESERRVSAYTVRNYGQALRRFADWLRKSDWAGDWGAVVPAQARGYLIESQQGLSRRTVHNHFSALRNFFQWRRERGATTNPLAGLTLPKLPKSLPKFLNEKQMKALLDAPMREMDNEAIEPFIAWRDRLMMELLYGAGLRVSELVALNYGSIDASGVARVLGKGQKERLCPIGRVALACMQKFKNEHATATDRDAPVLINEKGRRLSVRQVQLTLKRYLALAELPMDLSPHKLRHSYATHLLNHGADLRIVQELLGHASLSTTQIYTHVGVSRLQEAHKHAHPRA</sequence>
<evidence type="ECO:0000256" key="7">
    <source>
        <dbReference type="ARBA" id="ARBA00023172"/>
    </source>
</evidence>
<dbReference type="GO" id="GO:0051301">
    <property type="term" value="P:cell division"/>
    <property type="evidence" value="ECO:0007669"/>
    <property type="project" value="UniProtKB-KW"/>
</dbReference>
<evidence type="ECO:0000259" key="11">
    <source>
        <dbReference type="PROSITE" id="PS51900"/>
    </source>
</evidence>
<dbReference type="Gene3D" id="1.10.443.10">
    <property type="entry name" value="Intergrase catalytic core"/>
    <property type="match status" value="1"/>
</dbReference>
<evidence type="ECO:0000256" key="9">
    <source>
        <dbReference type="HAMAP-Rule" id="MF_01808"/>
    </source>
</evidence>
<comment type="subcellular location">
    <subcellularLocation>
        <location evidence="1 9">Cytoplasm</location>
    </subcellularLocation>
</comment>
<dbReference type="EMBL" id="BMXG01000014">
    <property type="protein sequence ID" value="GHC05688.1"/>
    <property type="molecule type" value="Genomic_DNA"/>
</dbReference>
<protein>
    <recommendedName>
        <fullName evidence="9">Tyrosine recombinase XerC</fullName>
    </recommendedName>
</protein>
<keyword evidence="7 9" id="KW-0233">DNA recombination</keyword>
<dbReference type="GO" id="GO:0003677">
    <property type="term" value="F:DNA binding"/>
    <property type="evidence" value="ECO:0007669"/>
    <property type="project" value="UniProtKB-UniRule"/>
</dbReference>
<dbReference type="InterPro" id="IPR050090">
    <property type="entry name" value="Tyrosine_recombinase_XerCD"/>
</dbReference>
<dbReference type="PROSITE" id="PS51898">
    <property type="entry name" value="TYR_RECOMBINASE"/>
    <property type="match status" value="1"/>
</dbReference>
<feature type="domain" description="Core-binding (CB)" evidence="11">
    <location>
        <begin position="11"/>
        <end position="97"/>
    </location>
</feature>
<dbReference type="GO" id="GO:0009037">
    <property type="term" value="F:tyrosine-based site-specific recombinase activity"/>
    <property type="evidence" value="ECO:0007669"/>
    <property type="project" value="UniProtKB-UniRule"/>
</dbReference>
<evidence type="ECO:0000256" key="1">
    <source>
        <dbReference type="ARBA" id="ARBA00004496"/>
    </source>
</evidence>
<dbReference type="HAMAP" id="MF_01808">
    <property type="entry name" value="Recomb_XerC_XerD"/>
    <property type="match status" value="1"/>
</dbReference>
<comment type="subunit">
    <text evidence="9">Forms a cyclic heterotetrameric complex composed of two molecules of XerC and two molecules of XerD.</text>
</comment>
<evidence type="ECO:0000256" key="2">
    <source>
        <dbReference type="ARBA" id="ARBA00022490"/>
    </source>
</evidence>
<evidence type="ECO:0000256" key="5">
    <source>
        <dbReference type="ARBA" id="ARBA00022908"/>
    </source>
</evidence>
<dbReference type="InterPro" id="IPR023009">
    <property type="entry name" value="Tyrosine_recombinase_XerC/XerD"/>
</dbReference>
<keyword evidence="4 9" id="KW-0159">Chromosome partition</keyword>
<feature type="domain" description="Tyr recombinase" evidence="10">
    <location>
        <begin position="117"/>
        <end position="303"/>
    </location>
</feature>
<organism evidence="12 13">
    <name type="scientific">Cerasicoccus arenae</name>
    <dbReference type="NCBI Taxonomy" id="424488"/>
    <lineage>
        <taxon>Bacteria</taxon>
        <taxon>Pseudomonadati</taxon>
        <taxon>Verrucomicrobiota</taxon>
        <taxon>Opitutia</taxon>
        <taxon>Puniceicoccales</taxon>
        <taxon>Cerasicoccaceae</taxon>
        <taxon>Cerasicoccus</taxon>
    </lineage>
</organism>
<dbReference type="CDD" id="cd00798">
    <property type="entry name" value="INT_XerDC_C"/>
    <property type="match status" value="1"/>
</dbReference>
<feature type="active site" evidence="9">
    <location>
        <position position="187"/>
    </location>
</feature>
<evidence type="ECO:0000259" key="10">
    <source>
        <dbReference type="PROSITE" id="PS51898"/>
    </source>
</evidence>
<name>A0A8J3DCW2_9BACT</name>
<keyword evidence="13" id="KW-1185">Reference proteome</keyword>
<dbReference type="InterPro" id="IPR004107">
    <property type="entry name" value="Integrase_SAM-like_N"/>
</dbReference>
<evidence type="ECO:0000313" key="13">
    <source>
        <dbReference type="Proteomes" id="UP000642829"/>
    </source>
</evidence>
<accession>A0A8J3DCW2</accession>
<comment type="caution">
    <text evidence="12">The sequence shown here is derived from an EMBL/GenBank/DDBJ whole genome shotgun (WGS) entry which is preliminary data.</text>
</comment>
<dbReference type="Pfam" id="PF00589">
    <property type="entry name" value="Phage_integrase"/>
    <property type="match status" value="1"/>
</dbReference>
<keyword evidence="8 9" id="KW-0131">Cell cycle</keyword>
<dbReference type="InterPro" id="IPR011010">
    <property type="entry name" value="DNA_brk_join_enz"/>
</dbReference>
<keyword evidence="3 9" id="KW-0132">Cell division</keyword>
<keyword evidence="2 9" id="KW-0963">Cytoplasm</keyword>
<evidence type="ECO:0000256" key="6">
    <source>
        <dbReference type="ARBA" id="ARBA00023125"/>
    </source>
</evidence>
<keyword evidence="6 9" id="KW-0238">DNA-binding</keyword>
<proteinExistence type="inferred from homology"/>
<keyword evidence="5 9" id="KW-0229">DNA integration</keyword>
<evidence type="ECO:0000256" key="8">
    <source>
        <dbReference type="ARBA" id="ARBA00023306"/>
    </source>
</evidence>
<dbReference type="GO" id="GO:0006313">
    <property type="term" value="P:DNA transposition"/>
    <property type="evidence" value="ECO:0007669"/>
    <property type="project" value="UniProtKB-UniRule"/>
</dbReference>
<dbReference type="Gene3D" id="1.10.150.130">
    <property type="match status" value="1"/>
</dbReference>
<dbReference type="SUPFAM" id="SSF47823">
    <property type="entry name" value="lambda integrase-like, N-terminal domain"/>
    <property type="match status" value="1"/>
</dbReference>
<comment type="similarity">
    <text evidence="9">Belongs to the 'phage' integrase family. XerC subfamily.</text>
</comment>
<dbReference type="PROSITE" id="PS51900">
    <property type="entry name" value="CB"/>
    <property type="match status" value="1"/>
</dbReference>
<feature type="active site" evidence="9">
    <location>
        <position position="255"/>
    </location>
</feature>
<dbReference type="GO" id="GO:0005737">
    <property type="term" value="C:cytoplasm"/>
    <property type="evidence" value="ECO:0007669"/>
    <property type="project" value="UniProtKB-SubCell"/>
</dbReference>